<evidence type="ECO:0000313" key="3">
    <source>
        <dbReference type="Proteomes" id="UP001183809"/>
    </source>
</evidence>
<name>A0ABU2UAV1_9ACTN</name>
<dbReference type="PANTHER" id="PTHR30011:SF30">
    <property type="entry name" value="XENOBIOTIC COMPOUND MONOOXYGENASE, DSZA FAMILY (AFU_ORTHOLOGUE AFUA_6G01920)"/>
    <property type="match status" value="1"/>
</dbReference>
<evidence type="ECO:0000313" key="2">
    <source>
        <dbReference type="EMBL" id="MDT0470376.1"/>
    </source>
</evidence>
<feature type="non-terminal residue" evidence="2">
    <location>
        <position position="1"/>
    </location>
</feature>
<dbReference type="InterPro" id="IPR051260">
    <property type="entry name" value="Diverse_substr_monoxygenases"/>
</dbReference>
<feature type="region of interest" description="Disordered" evidence="1">
    <location>
        <begin position="61"/>
        <end position="85"/>
    </location>
</feature>
<evidence type="ECO:0000256" key="1">
    <source>
        <dbReference type="SAM" id="MobiDB-lite"/>
    </source>
</evidence>
<reference evidence="3" key="1">
    <citation type="submission" date="2023-07" db="EMBL/GenBank/DDBJ databases">
        <title>30 novel species of actinomycetes from the DSMZ collection.</title>
        <authorList>
            <person name="Nouioui I."/>
        </authorList>
    </citation>
    <scope>NUCLEOTIDE SEQUENCE [LARGE SCALE GENOMIC DNA]</scope>
    <source>
        <strain evidence="3">DSM 41699</strain>
    </source>
</reference>
<dbReference type="Gene3D" id="3.20.20.30">
    <property type="entry name" value="Luciferase-like domain"/>
    <property type="match status" value="1"/>
</dbReference>
<proteinExistence type="predicted"/>
<dbReference type="PANTHER" id="PTHR30011">
    <property type="entry name" value="ALKANESULFONATE MONOOXYGENASE-RELATED"/>
    <property type="match status" value="1"/>
</dbReference>
<dbReference type="EMBL" id="JAVREY010000376">
    <property type="protein sequence ID" value="MDT0470376.1"/>
    <property type="molecule type" value="Genomic_DNA"/>
</dbReference>
<accession>A0ABU2UAV1</accession>
<dbReference type="Proteomes" id="UP001183809">
    <property type="component" value="Unassembled WGS sequence"/>
</dbReference>
<sequence length="85" mass="9266">GSPTEVADELERWVDEAGVDGFNLAYVTTPGTFVDFARHVVPELRRRGRLPDQAERTTLRERLGGAGPLLVPGHPGAAYRPQGWG</sequence>
<gene>
    <name evidence="2" type="ORF">RM764_47070</name>
</gene>
<comment type="caution">
    <text evidence="2">The sequence shown here is derived from an EMBL/GenBank/DDBJ whole genome shotgun (WGS) entry which is preliminary data.</text>
</comment>
<organism evidence="2 3">
    <name type="scientific">Streptomyces gibsoniae</name>
    <dbReference type="NCBI Taxonomy" id="3075529"/>
    <lineage>
        <taxon>Bacteria</taxon>
        <taxon>Bacillati</taxon>
        <taxon>Actinomycetota</taxon>
        <taxon>Actinomycetes</taxon>
        <taxon>Kitasatosporales</taxon>
        <taxon>Streptomycetaceae</taxon>
        <taxon>Streptomyces</taxon>
    </lineage>
</organism>
<dbReference type="InterPro" id="IPR036661">
    <property type="entry name" value="Luciferase-like_sf"/>
</dbReference>
<protein>
    <submittedName>
        <fullName evidence="2">5,10-methylene tetrahydromethanopterin reductase</fullName>
    </submittedName>
</protein>
<dbReference type="SUPFAM" id="SSF51679">
    <property type="entry name" value="Bacterial luciferase-like"/>
    <property type="match status" value="1"/>
</dbReference>
<keyword evidence="3" id="KW-1185">Reference proteome</keyword>